<proteinExistence type="predicted"/>
<accession>A0A814K2B4</accession>
<protein>
    <submittedName>
        <fullName evidence="2">Uncharacterized protein</fullName>
    </submittedName>
</protein>
<keyword evidence="4" id="KW-1185">Reference proteome</keyword>
<keyword evidence="1" id="KW-1133">Transmembrane helix</keyword>
<sequence>MSIAVSCNDEMLVARIICEAMMIGLIALEPVKNPYLKVFVQRLLAVFILDELVIMTEGYILYTNTYAEWKAVFWRTHEIIRVFISLSLCYPMSLFVGENGQKVQRFFVVISGLVLIGGCFDHLQYRNGHSGMNHIAFMLIFLFTFYQYVQLRRQTRGEVPRLKSLMAIESMLIILNFVLIALFLDRGHEQKALSTIKITMTILQYHKFYMIISVMTYFE</sequence>
<reference evidence="2" key="1">
    <citation type="submission" date="2021-02" db="EMBL/GenBank/DDBJ databases">
        <authorList>
            <person name="Nowell W R."/>
        </authorList>
    </citation>
    <scope>NUCLEOTIDE SEQUENCE</scope>
</reference>
<dbReference type="EMBL" id="CAJNOJ010000382">
    <property type="protein sequence ID" value="CAF1425818.1"/>
    <property type="molecule type" value="Genomic_DNA"/>
</dbReference>
<feature type="transmembrane region" description="Helical" evidence="1">
    <location>
        <begin position="43"/>
        <end position="67"/>
    </location>
</feature>
<gene>
    <name evidence="3" type="ORF">EDS130_LOCUS37852</name>
    <name evidence="2" type="ORF">XAT740_LOCUS15484</name>
</gene>
<keyword evidence="1" id="KW-0472">Membrane</keyword>
<dbReference type="Proteomes" id="UP000663852">
    <property type="component" value="Unassembled WGS sequence"/>
</dbReference>
<name>A0A814K2B4_ADIRI</name>
<evidence type="ECO:0000313" key="3">
    <source>
        <dbReference type="EMBL" id="CAF1425818.1"/>
    </source>
</evidence>
<feature type="transmembrane region" description="Helical" evidence="1">
    <location>
        <begin position="132"/>
        <end position="149"/>
    </location>
</feature>
<dbReference type="OrthoDB" id="10304036at2759"/>
<dbReference type="AlphaFoldDB" id="A0A814K2B4"/>
<evidence type="ECO:0000256" key="1">
    <source>
        <dbReference type="SAM" id="Phobius"/>
    </source>
</evidence>
<feature type="transmembrane region" description="Helical" evidence="1">
    <location>
        <begin position="164"/>
        <end position="184"/>
    </location>
</feature>
<dbReference type="EMBL" id="CAJNOR010000957">
    <property type="protein sequence ID" value="CAF1045307.1"/>
    <property type="molecule type" value="Genomic_DNA"/>
</dbReference>
<dbReference type="Proteomes" id="UP000663828">
    <property type="component" value="Unassembled WGS sequence"/>
</dbReference>
<comment type="caution">
    <text evidence="2">The sequence shown here is derived from an EMBL/GenBank/DDBJ whole genome shotgun (WGS) entry which is preliminary data.</text>
</comment>
<evidence type="ECO:0000313" key="2">
    <source>
        <dbReference type="EMBL" id="CAF1045307.1"/>
    </source>
</evidence>
<keyword evidence="1" id="KW-0812">Transmembrane</keyword>
<feature type="transmembrane region" description="Helical" evidence="1">
    <location>
        <begin position="103"/>
        <end position="120"/>
    </location>
</feature>
<evidence type="ECO:0000313" key="4">
    <source>
        <dbReference type="Proteomes" id="UP000663828"/>
    </source>
</evidence>
<organism evidence="2 4">
    <name type="scientific">Adineta ricciae</name>
    <name type="common">Rotifer</name>
    <dbReference type="NCBI Taxonomy" id="249248"/>
    <lineage>
        <taxon>Eukaryota</taxon>
        <taxon>Metazoa</taxon>
        <taxon>Spiralia</taxon>
        <taxon>Gnathifera</taxon>
        <taxon>Rotifera</taxon>
        <taxon>Eurotatoria</taxon>
        <taxon>Bdelloidea</taxon>
        <taxon>Adinetida</taxon>
        <taxon>Adinetidae</taxon>
        <taxon>Adineta</taxon>
    </lineage>
</organism>
<feature type="transmembrane region" description="Helical" evidence="1">
    <location>
        <begin position="12"/>
        <end position="31"/>
    </location>
</feature>